<evidence type="ECO:0000313" key="2">
    <source>
        <dbReference type="Proteomes" id="UP000317429"/>
    </source>
</evidence>
<protein>
    <submittedName>
        <fullName evidence="1">SOUL heme-binding protein</fullName>
    </submittedName>
</protein>
<reference evidence="1 2" key="1">
    <citation type="submission" date="2019-02" db="EMBL/GenBank/DDBJ databases">
        <title>Deep-cultivation of Planctomycetes and their phenomic and genomic characterization uncovers novel biology.</title>
        <authorList>
            <person name="Wiegand S."/>
            <person name="Jogler M."/>
            <person name="Boedeker C."/>
            <person name="Pinto D."/>
            <person name="Vollmers J."/>
            <person name="Rivas-Marin E."/>
            <person name="Kohn T."/>
            <person name="Peeters S.H."/>
            <person name="Heuer A."/>
            <person name="Rast P."/>
            <person name="Oberbeckmann S."/>
            <person name="Bunk B."/>
            <person name="Jeske O."/>
            <person name="Meyerdierks A."/>
            <person name="Storesund J.E."/>
            <person name="Kallscheuer N."/>
            <person name="Luecker S."/>
            <person name="Lage O.M."/>
            <person name="Pohl T."/>
            <person name="Merkel B.J."/>
            <person name="Hornburger P."/>
            <person name="Mueller R.-W."/>
            <person name="Bruemmer F."/>
            <person name="Labrenz M."/>
            <person name="Spormann A.M."/>
            <person name="Op den Camp H."/>
            <person name="Overmann J."/>
            <person name="Amann R."/>
            <person name="Jetten M.S.M."/>
            <person name="Mascher T."/>
            <person name="Medema M.H."/>
            <person name="Devos D.P."/>
            <person name="Kaster A.-K."/>
            <person name="Ovreas L."/>
            <person name="Rohde M."/>
            <person name="Galperin M.Y."/>
            <person name="Jogler C."/>
        </authorList>
    </citation>
    <scope>NUCLEOTIDE SEQUENCE [LARGE SCALE GENOMIC DNA]</scope>
    <source>
        <strain evidence="1 2">Pla175</strain>
    </source>
</reference>
<dbReference type="KEGG" id="pnd:Pla175_26250"/>
<dbReference type="Pfam" id="PF04832">
    <property type="entry name" value="SOUL"/>
    <property type="match status" value="1"/>
</dbReference>
<dbReference type="InterPro" id="IPR011256">
    <property type="entry name" value="Reg_factor_effector_dom_sf"/>
</dbReference>
<accession>A0A518DCN3</accession>
<sequence length="193" mass="20935">MVYLGIAAALVVAAYFGWRLTARSSYESAAYTVLESEGPFQTREYPDLMLATTGTPAGSQAEDGGFMRLFRYIDGANQDAEKIAMTTPVFMEPAADDAPGQMGFVLPKQVSEQRIPAPSGKGVQIERRPGGRFAVVRFAGRMKTDSAAKAEEDLRAWMAQKGLVGSGAAERAGYDPPWTPGPLRRNEVLIRLQ</sequence>
<dbReference type="PANTHER" id="PTHR11220">
    <property type="entry name" value="HEME-BINDING PROTEIN-RELATED"/>
    <property type="match status" value="1"/>
</dbReference>
<dbReference type="PANTHER" id="PTHR11220:SF1">
    <property type="entry name" value="HEME-BINDING PROTEIN 2"/>
    <property type="match status" value="1"/>
</dbReference>
<dbReference type="Gene3D" id="3.20.80.10">
    <property type="entry name" value="Regulatory factor, effector binding domain"/>
    <property type="match status" value="1"/>
</dbReference>
<dbReference type="SUPFAM" id="SSF55136">
    <property type="entry name" value="Probable bacterial effector-binding domain"/>
    <property type="match status" value="1"/>
</dbReference>
<keyword evidence="2" id="KW-1185">Reference proteome</keyword>
<dbReference type="InterPro" id="IPR006917">
    <property type="entry name" value="SOUL_heme-bd"/>
</dbReference>
<evidence type="ECO:0000313" key="1">
    <source>
        <dbReference type="EMBL" id="QDU89238.1"/>
    </source>
</evidence>
<proteinExistence type="predicted"/>
<dbReference type="Proteomes" id="UP000317429">
    <property type="component" value="Chromosome"/>
</dbReference>
<name>A0A518DCN3_9BACT</name>
<dbReference type="AlphaFoldDB" id="A0A518DCN3"/>
<gene>
    <name evidence="1" type="ORF">Pla175_26250</name>
</gene>
<dbReference type="EMBL" id="CP036291">
    <property type="protein sequence ID" value="QDU89238.1"/>
    <property type="molecule type" value="Genomic_DNA"/>
</dbReference>
<organism evidence="1 2">
    <name type="scientific">Pirellulimonas nuda</name>
    <dbReference type="NCBI Taxonomy" id="2528009"/>
    <lineage>
        <taxon>Bacteria</taxon>
        <taxon>Pseudomonadati</taxon>
        <taxon>Planctomycetota</taxon>
        <taxon>Planctomycetia</taxon>
        <taxon>Pirellulales</taxon>
        <taxon>Lacipirellulaceae</taxon>
        <taxon>Pirellulimonas</taxon>
    </lineage>
</organism>